<dbReference type="PANTHER" id="PTHR42928">
    <property type="entry name" value="TRICARBOXYLATE-BINDING PROTEIN"/>
    <property type="match status" value="1"/>
</dbReference>
<feature type="signal peptide" evidence="2">
    <location>
        <begin position="1"/>
        <end position="22"/>
    </location>
</feature>
<organism evidence="3 4">
    <name type="scientific">Variovorax terrae</name>
    <dbReference type="NCBI Taxonomy" id="2923278"/>
    <lineage>
        <taxon>Bacteria</taxon>
        <taxon>Pseudomonadati</taxon>
        <taxon>Pseudomonadota</taxon>
        <taxon>Betaproteobacteria</taxon>
        <taxon>Burkholderiales</taxon>
        <taxon>Comamonadaceae</taxon>
        <taxon>Variovorax</taxon>
    </lineage>
</organism>
<evidence type="ECO:0000256" key="2">
    <source>
        <dbReference type="SAM" id="SignalP"/>
    </source>
</evidence>
<dbReference type="Gene3D" id="3.40.190.10">
    <property type="entry name" value="Periplasmic binding protein-like II"/>
    <property type="match status" value="1"/>
</dbReference>
<dbReference type="EMBL" id="JALGBI010000001">
    <property type="protein sequence ID" value="MCJ0762789.1"/>
    <property type="molecule type" value="Genomic_DNA"/>
</dbReference>
<keyword evidence="4" id="KW-1185">Reference proteome</keyword>
<dbReference type="AlphaFoldDB" id="A0A9X1VTF4"/>
<comment type="caution">
    <text evidence="3">The sequence shown here is derived from an EMBL/GenBank/DDBJ whole genome shotgun (WGS) entry which is preliminary data.</text>
</comment>
<accession>A0A9X1VTF4</accession>
<evidence type="ECO:0000313" key="4">
    <source>
        <dbReference type="Proteomes" id="UP001139447"/>
    </source>
</evidence>
<dbReference type="RefSeq" id="WP_243305343.1">
    <property type="nucleotide sequence ID" value="NZ_JALGBI010000001.1"/>
</dbReference>
<dbReference type="PANTHER" id="PTHR42928:SF5">
    <property type="entry name" value="BLR1237 PROTEIN"/>
    <property type="match status" value="1"/>
</dbReference>
<dbReference type="InterPro" id="IPR005064">
    <property type="entry name" value="BUG"/>
</dbReference>
<dbReference type="Gene3D" id="3.40.190.150">
    <property type="entry name" value="Bordetella uptake gene, domain 1"/>
    <property type="match status" value="1"/>
</dbReference>
<dbReference type="InterPro" id="IPR042100">
    <property type="entry name" value="Bug_dom1"/>
</dbReference>
<protein>
    <submittedName>
        <fullName evidence="3">Tripartite tricarboxylate transporter substrate binding protein</fullName>
    </submittedName>
</protein>
<evidence type="ECO:0000256" key="1">
    <source>
        <dbReference type="ARBA" id="ARBA00006987"/>
    </source>
</evidence>
<dbReference type="CDD" id="cd07012">
    <property type="entry name" value="PBP2_Bug_TTT"/>
    <property type="match status" value="1"/>
</dbReference>
<proteinExistence type="inferred from homology"/>
<dbReference type="PIRSF" id="PIRSF017082">
    <property type="entry name" value="YflP"/>
    <property type="match status" value="1"/>
</dbReference>
<dbReference type="Proteomes" id="UP001139447">
    <property type="component" value="Unassembled WGS sequence"/>
</dbReference>
<sequence>MKHILLWAAAALLAFAPVGGHADTFPSRPIRLIVPWPAGGSTDVSLRVLANAAARHLGQPVIVENRPGAAGTLGVTALLQAKPDGYTLSQLPMGIFRVPHMQKVAWDPVRDLSYVIGVSGYTYGLVVRSDAPWKTLKDYLDDARKRPDAITYGTAGVGGTPHLNTEQLAAAAGVRLRHVPYRGTADNLQAVLGGHVMSASEATGWGPHVDKGDLRLLATWGAERTSRWPNAPTLKELGYNLVSSAPYGIGGPKGMDPNVTRVLHDAFRKAMQEPEHLQVLARYDQPLLYLGSEDYARFAQEAFASEKALVERLGLRSAD</sequence>
<comment type="similarity">
    <text evidence="1">Belongs to the UPF0065 (bug) family.</text>
</comment>
<dbReference type="Pfam" id="PF03401">
    <property type="entry name" value="TctC"/>
    <property type="match status" value="1"/>
</dbReference>
<keyword evidence="2" id="KW-0732">Signal</keyword>
<feature type="chain" id="PRO_5040756581" evidence="2">
    <location>
        <begin position="23"/>
        <end position="319"/>
    </location>
</feature>
<dbReference type="SUPFAM" id="SSF53850">
    <property type="entry name" value="Periplasmic binding protein-like II"/>
    <property type="match status" value="1"/>
</dbReference>
<gene>
    <name evidence="3" type="ORF">MMF98_06130</name>
</gene>
<name>A0A9X1VTF4_9BURK</name>
<reference evidence="3" key="1">
    <citation type="submission" date="2022-03" db="EMBL/GenBank/DDBJ databases">
        <authorList>
            <person name="Woo C.Y."/>
        </authorList>
    </citation>
    <scope>NUCLEOTIDE SEQUENCE</scope>
    <source>
        <strain evidence="3">CYS-02</strain>
    </source>
</reference>
<evidence type="ECO:0000313" key="3">
    <source>
        <dbReference type="EMBL" id="MCJ0762789.1"/>
    </source>
</evidence>